<dbReference type="Pfam" id="PF07687">
    <property type="entry name" value="M20_dimer"/>
    <property type="match status" value="1"/>
</dbReference>
<dbReference type="GO" id="GO:0005783">
    <property type="term" value="C:endoplasmic reticulum"/>
    <property type="evidence" value="ECO:0007669"/>
    <property type="project" value="TreeGrafter"/>
</dbReference>
<sequence>MLCHLMWDTNRPSPIKISSLVKTKTNSGELKVGVCDLMAWLCLLMILSTCQTTWALDTRSESKLSNLTRVLLESAREPEFFGWLKRIRRRIHEYPELAFEEDNTSELIKSELDSLGVEYSWPFAKTGVVGSIGSGLQPWFGLRADMDALPIQEMVEWEHKSKNNGKMHACGHDAHVTMLLGAAKLLERMKDELKGTVKLVFQPGEESYGGAYHMLKEGALDNVQGIFGLHVAPEIPVGTVDSRPGPMLAASGRFIATINGKGGHAARPQDTRDPILAASFAILALQHIVSRETDPLDAMVVSVGFIEAGQAGNVIPETMRFGGSIRSMTTEGLVFLQQRVKQIVEMQAAVHQCTASLDFMEEKMRPYPSTVNDEAMYEHGKLVGEALLGESNVHLAPMTMGAEDFSFYSQKMKAAFFFIGTKNEAVRSVKRLHSPYFVIDEEVLPIGAAFHAAVAISYLDDHAMDSQ</sequence>
<dbReference type="SUPFAM" id="SSF55031">
    <property type="entry name" value="Bacterial exopeptidase dimerisation domain"/>
    <property type="match status" value="1"/>
</dbReference>
<evidence type="ECO:0000259" key="6">
    <source>
        <dbReference type="Pfam" id="PF07687"/>
    </source>
</evidence>
<keyword evidence="3 7" id="KW-0378">Hydrolase</keyword>
<dbReference type="Gene3D" id="3.40.630.10">
    <property type="entry name" value="Zn peptidases"/>
    <property type="match status" value="1"/>
</dbReference>
<dbReference type="GO" id="GO:0010179">
    <property type="term" value="F:IAA-Ala conjugate hydrolase activity"/>
    <property type="evidence" value="ECO:0007669"/>
    <property type="project" value="TreeGrafter"/>
</dbReference>
<dbReference type="InterPro" id="IPR044757">
    <property type="entry name" value="ILR1-like_Hyd"/>
</dbReference>
<organism evidence="7 8">
    <name type="scientific">Salix koriyanagi</name>
    <dbReference type="NCBI Taxonomy" id="2511006"/>
    <lineage>
        <taxon>Eukaryota</taxon>
        <taxon>Viridiplantae</taxon>
        <taxon>Streptophyta</taxon>
        <taxon>Embryophyta</taxon>
        <taxon>Tracheophyta</taxon>
        <taxon>Spermatophyta</taxon>
        <taxon>Magnoliopsida</taxon>
        <taxon>eudicotyledons</taxon>
        <taxon>Gunneridae</taxon>
        <taxon>Pentapetalae</taxon>
        <taxon>rosids</taxon>
        <taxon>fabids</taxon>
        <taxon>Malpighiales</taxon>
        <taxon>Salicaceae</taxon>
        <taxon>Saliceae</taxon>
        <taxon>Salix</taxon>
    </lineage>
</organism>
<comment type="cofactor">
    <cofactor evidence="5">
        <name>Mn(2+)</name>
        <dbReference type="ChEBI" id="CHEBI:29035"/>
    </cofactor>
    <text evidence="5">The Mn(2+) ion enhances activity.</text>
</comment>
<dbReference type="PIRSF" id="PIRSF005962">
    <property type="entry name" value="Pept_M20D_amidohydro"/>
    <property type="match status" value="1"/>
</dbReference>
<comment type="caution">
    <text evidence="7">The sequence shown here is derived from an EMBL/GenBank/DDBJ whole genome shotgun (WGS) entry which is preliminary data.</text>
</comment>
<feature type="domain" description="Peptidase M20 dimerisation" evidence="6">
    <location>
        <begin position="254"/>
        <end position="347"/>
    </location>
</feature>
<evidence type="ECO:0000313" key="8">
    <source>
        <dbReference type="Proteomes" id="UP001151752"/>
    </source>
</evidence>
<feature type="binding site" evidence="5">
    <location>
        <position position="206"/>
    </location>
    <ligand>
        <name>Mn(2+)</name>
        <dbReference type="ChEBI" id="CHEBI:29035"/>
        <label>2</label>
    </ligand>
</feature>
<reference evidence="7" key="2">
    <citation type="journal article" date="2023" name="Int. J. Mol. Sci.">
        <title>De Novo Assembly and Annotation of 11 Diverse Shrub Willow (Salix) Genomes Reveals Novel Gene Organization in Sex-Linked Regions.</title>
        <authorList>
            <person name="Hyden B."/>
            <person name="Feng K."/>
            <person name="Yates T.B."/>
            <person name="Jawdy S."/>
            <person name="Cereghino C."/>
            <person name="Smart L.B."/>
            <person name="Muchero W."/>
        </authorList>
    </citation>
    <scope>NUCLEOTIDE SEQUENCE</scope>
    <source>
        <tissue evidence="7">Shoot tip</tissue>
    </source>
</reference>
<protein>
    <submittedName>
        <fullName evidence="7">IAA-AMINO ACID HYDROLASE ILR1</fullName>
    </submittedName>
</protein>
<evidence type="ECO:0000256" key="2">
    <source>
        <dbReference type="ARBA" id="ARBA00022729"/>
    </source>
</evidence>
<dbReference type="CDD" id="cd08017">
    <property type="entry name" value="M20_IAA_Hyd"/>
    <property type="match status" value="1"/>
</dbReference>
<accession>A0A9Q1AP22</accession>
<dbReference type="PANTHER" id="PTHR11014">
    <property type="entry name" value="PEPTIDASE M20 FAMILY MEMBER"/>
    <property type="match status" value="1"/>
</dbReference>
<evidence type="ECO:0000256" key="1">
    <source>
        <dbReference type="ARBA" id="ARBA00006153"/>
    </source>
</evidence>
<keyword evidence="2" id="KW-0732">Signal</keyword>
<dbReference type="NCBIfam" id="TIGR01891">
    <property type="entry name" value="amidohydrolases"/>
    <property type="match status" value="1"/>
</dbReference>
<evidence type="ECO:0000256" key="3">
    <source>
        <dbReference type="ARBA" id="ARBA00022801"/>
    </source>
</evidence>
<evidence type="ECO:0000256" key="4">
    <source>
        <dbReference type="ARBA" id="ARBA00023211"/>
    </source>
</evidence>
<dbReference type="InterPro" id="IPR011650">
    <property type="entry name" value="Peptidase_M20_dimer"/>
</dbReference>
<dbReference type="GO" id="GO:0009850">
    <property type="term" value="P:auxin metabolic process"/>
    <property type="evidence" value="ECO:0007669"/>
    <property type="project" value="InterPro"/>
</dbReference>
<dbReference type="Proteomes" id="UP001151752">
    <property type="component" value="Chromosome 16"/>
</dbReference>
<comment type="similarity">
    <text evidence="1">Belongs to the peptidase M20 family.</text>
</comment>
<feature type="binding site" evidence="5">
    <location>
        <position position="230"/>
    </location>
    <ligand>
        <name>Mn(2+)</name>
        <dbReference type="ChEBI" id="CHEBI:29035"/>
        <label>2</label>
    </ligand>
</feature>
<evidence type="ECO:0000256" key="5">
    <source>
        <dbReference type="PIRSR" id="PIRSR005962-1"/>
    </source>
</evidence>
<dbReference type="PANTHER" id="PTHR11014:SF63">
    <property type="entry name" value="METALLOPEPTIDASE, PUTATIVE (AFU_ORTHOLOGUE AFUA_6G09600)-RELATED"/>
    <property type="match status" value="1"/>
</dbReference>
<feature type="binding site" evidence="5">
    <location>
        <position position="170"/>
    </location>
    <ligand>
        <name>Mn(2+)</name>
        <dbReference type="ChEBI" id="CHEBI:29035"/>
        <label>2</label>
    </ligand>
</feature>
<keyword evidence="8" id="KW-1185">Reference proteome</keyword>
<proteinExistence type="inferred from homology"/>
<dbReference type="FunFam" id="3.30.70.360:FF:000001">
    <property type="entry name" value="N-acetyldiaminopimelate deacetylase"/>
    <property type="match status" value="1"/>
</dbReference>
<dbReference type="InterPro" id="IPR002933">
    <property type="entry name" value="Peptidase_M20"/>
</dbReference>
<dbReference type="GO" id="GO:0046872">
    <property type="term" value="F:metal ion binding"/>
    <property type="evidence" value="ECO:0007669"/>
    <property type="project" value="UniProtKB-KW"/>
</dbReference>
<dbReference type="InterPro" id="IPR017439">
    <property type="entry name" value="Amidohydrolase"/>
</dbReference>
<dbReference type="AlphaFoldDB" id="A0A9Q1AP22"/>
<feature type="binding site" evidence="5">
    <location>
        <position position="172"/>
    </location>
    <ligand>
        <name>Mn(2+)</name>
        <dbReference type="ChEBI" id="CHEBI:29035"/>
        <label>2</label>
    </ligand>
</feature>
<dbReference type="EMBL" id="JAPFFM010000001">
    <property type="protein sequence ID" value="KAJ6778484.1"/>
    <property type="molecule type" value="Genomic_DNA"/>
</dbReference>
<reference evidence="7" key="1">
    <citation type="submission" date="2022-11" db="EMBL/GenBank/DDBJ databases">
        <authorList>
            <person name="Hyden B.L."/>
            <person name="Feng K."/>
            <person name="Yates T."/>
            <person name="Jawdy S."/>
            <person name="Smart L.B."/>
            <person name="Muchero W."/>
        </authorList>
    </citation>
    <scope>NUCLEOTIDE SEQUENCE</scope>
    <source>
        <tissue evidence="7">Shoot tip</tissue>
    </source>
</reference>
<gene>
    <name evidence="7" type="ORF">OIU74_002304</name>
</gene>
<keyword evidence="5" id="KW-0479">Metal-binding</keyword>
<dbReference type="InterPro" id="IPR036264">
    <property type="entry name" value="Bact_exopeptidase_dim_dom"/>
</dbReference>
<dbReference type="SUPFAM" id="SSF53187">
    <property type="entry name" value="Zn-dependent exopeptidases"/>
    <property type="match status" value="1"/>
</dbReference>
<evidence type="ECO:0000313" key="7">
    <source>
        <dbReference type="EMBL" id="KAJ6778484.1"/>
    </source>
</evidence>
<feature type="binding site" evidence="5">
    <location>
        <position position="433"/>
    </location>
    <ligand>
        <name>Mn(2+)</name>
        <dbReference type="ChEBI" id="CHEBI:29035"/>
        <label>2</label>
    </ligand>
</feature>
<dbReference type="Pfam" id="PF01546">
    <property type="entry name" value="Peptidase_M20"/>
    <property type="match status" value="1"/>
</dbReference>
<dbReference type="Gene3D" id="3.30.70.360">
    <property type="match status" value="1"/>
</dbReference>
<name>A0A9Q1AP22_9ROSI</name>
<keyword evidence="4 5" id="KW-0464">Manganese</keyword>